<proteinExistence type="predicted"/>
<accession>A0AAD4BU75</accession>
<name>A0AAD4BU75_BOLED</name>
<evidence type="ECO:0000256" key="1">
    <source>
        <dbReference type="SAM" id="Phobius"/>
    </source>
</evidence>
<dbReference type="AlphaFoldDB" id="A0AAD4BU75"/>
<keyword evidence="1" id="KW-1133">Transmembrane helix</keyword>
<dbReference type="Proteomes" id="UP001194468">
    <property type="component" value="Unassembled WGS sequence"/>
</dbReference>
<comment type="caution">
    <text evidence="2">The sequence shown here is derived from an EMBL/GenBank/DDBJ whole genome shotgun (WGS) entry which is preliminary data.</text>
</comment>
<sequence length="101" mass="11229">MGRSACQNILMTVFNSPTIASNISPTNMYPPIQYFLVGTLFLISAVIMAISCFLGYTHSKLDVLLVVFSVISFFIACDQYRRALVTWQAKRSKLAAIESNV</sequence>
<gene>
    <name evidence="2" type="ORF">L210DRAFT_3541529</name>
</gene>
<feature type="transmembrane region" description="Helical" evidence="1">
    <location>
        <begin position="34"/>
        <end position="57"/>
    </location>
</feature>
<evidence type="ECO:0000313" key="2">
    <source>
        <dbReference type="EMBL" id="KAF8440050.1"/>
    </source>
</evidence>
<reference evidence="2" key="1">
    <citation type="submission" date="2019-10" db="EMBL/GenBank/DDBJ databases">
        <authorList>
            <consortium name="DOE Joint Genome Institute"/>
            <person name="Kuo A."/>
            <person name="Miyauchi S."/>
            <person name="Kiss E."/>
            <person name="Drula E."/>
            <person name="Kohler A."/>
            <person name="Sanchez-Garcia M."/>
            <person name="Andreopoulos B."/>
            <person name="Barry K.W."/>
            <person name="Bonito G."/>
            <person name="Buee M."/>
            <person name="Carver A."/>
            <person name="Chen C."/>
            <person name="Cichocki N."/>
            <person name="Clum A."/>
            <person name="Culley D."/>
            <person name="Crous P.W."/>
            <person name="Fauchery L."/>
            <person name="Girlanda M."/>
            <person name="Hayes R."/>
            <person name="Keri Z."/>
            <person name="LaButti K."/>
            <person name="Lipzen A."/>
            <person name="Lombard V."/>
            <person name="Magnuson J."/>
            <person name="Maillard F."/>
            <person name="Morin E."/>
            <person name="Murat C."/>
            <person name="Nolan M."/>
            <person name="Ohm R."/>
            <person name="Pangilinan J."/>
            <person name="Pereira M."/>
            <person name="Perotto S."/>
            <person name="Peter M."/>
            <person name="Riley R."/>
            <person name="Sitrit Y."/>
            <person name="Stielow B."/>
            <person name="Szollosi G."/>
            <person name="Zifcakova L."/>
            <person name="Stursova M."/>
            <person name="Spatafora J.W."/>
            <person name="Tedersoo L."/>
            <person name="Vaario L.-M."/>
            <person name="Yamada A."/>
            <person name="Yan M."/>
            <person name="Wang P."/>
            <person name="Xu J."/>
            <person name="Bruns T."/>
            <person name="Baldrian P."/>
            <person name="Vilgalys R."/>
            <person name="Henrissat B."/>
            <person name="Grigoriev I.V."/>
            <person name="Hibbett D."/>
            <person name="Nagy L.G."/>
            <person name="Martin F.M."/>
        </authorList>
    </citation>
    <scope>NUCLEOTIDE SEQUENCE</scope>
    <source>
        <strain evidence="2">BED1</strain>
    </source>
</reference>
<dbReference type="EMBL" id="WHUW01000013">
    <property type="protein sequence ID" value="KAF8440050.1"/>
    <property type="molecule type" value="Genomic_DNA"/>
</dbReference>
<keyword evidence="3" id="KW-1185">Reference proteome</keyword>
<protein>
    <submittedName>
        <fullName evidence="2">Uncharacterized protein</fullName>
    </submittedName>
</protein>
<keyword evidence="1" id="KW-0812">Transmembrane</keyword>
<evidence type="ECO:0000313" key="3">
    <source>
        <dbReference type="Proteomes" id="UP001194468"/>
    </source>
</evidence>
<feature type="transmembrane region" description="Helical" evidence="1">
    <location>
        <begin position="63"/>
        <end position="81"/>
    </location>
</feature>
<organism evidence="2 3">
    <name type="scientific">Boletus edulis BED1</name>
    <dbReference type="NCBI Taxonomy" id="1328754"/>
    <lineage>
        <taxon>Eukaryota</taxon>
        <taxon>Fungi</taxon>
        <taxon>Dikarya</taxon>
        <taxon>Basidiomycota</taxon>
        <taxon>Agaricomycotina</taxon>
        <taxon>Agaricomycetes</taxon>
        <taxon>Agaricomycetidae</taxon>
        <taxon>Boletales</taxon>
        <taxon>Boletineae</taxon>
        <taxon>Boletaceae</taxon>
        <taxon>Boletoideae</taxon>
        <taxon>Boletus</taxon>
    </lineage>
</organism>
<reference evidence="2" key="2">
    <citation type="journal article" date="2020" name="Nat. Commun.">
        <title>Large-scale genome sequencing of mycorrhizal fungi provides insights into the early evolution of symbiotic traits.</title>
        <authorList>
            <person name="Miyauchi S."/>
            <person name="Kiss E."/>
            <person name="Kuo A."/>
            <person name="Drula E."/>
            <person name="Kohler A."/>
            <person name="Sanchez-Garcia M."/>
            <person name="Morin E."/>
            <person name="Andreopoulos B."/>
            <person name="Barry K.W."/>
            <person name="Bonito G."/>
            <person name="Buee M."/>
            <person name="Carver A."/>
            <person name="Chen C."/>
            <person name="Cichocki N."/>
            <person name="Clum A."/>
            <person name="Culley D."/>
            <person name="Crous P.W."/>
            <person name="Fauchery L."/>
            <person name="Girlanda M."/>
            <person name="Hayes R.D."/>
            <person name="Keri Z."/>
            <person name="LaButti K."/>
            <person name="Lipzen A."/>
            <person name="Lombard V."/>
            <person name="Magnuson J."/>
            <person name="Maillard F."/>
            <person name="Murat C."/>
            <person name="Nolan M."/>
            <person name="Ohm R.A."/>
            <person name="Pangilinan J."/>
            <person name="Pereira M.F."/>
            <person name="Perotto S."/>
            <person name="Peter M."/>
            <person name="Pfister S."/>
            <person name="Riley R."/>
            <person name="Sitrit Y."/>
            <person name="Stielow J.B."/>
            <person name="Szollosi G."/>
            <person name="Zifcakova L."/>
            <person name="Stursova M."/>
            <person name="Spatafora J.W."/>
            <person name="Tedersoo L."/>
            <person name="Vaario L.M."/>
            <person name="Yamada A."/>
            <person name="Yan M."/>
            <person name="Wang P."/>
            <person name="Xu J."/>
            <person name="Bruns T."/>
            <person name="Baldrian P."/>
            <person name="Vilgalys R."/>
            <person name="Dunand C."/>
            <person name="Henrissat B."/>
            <person name="Grigoriev I.V."/>
            <person name="Hibbett D."/>
            <person name="Nagy L.G."/>
            <person name="Martin F.M."/>
        </authorList>
    </citation>
    <scope>NUCLEOTIDE SEQUENCE</scope>
    <source>
        <strain evidence="2">BED1</strain>
    </source>
</reference>
<keyword evidence="1" id="KW-0472">Membrane</keyword>